<comment type="caution">
    <text evidence="3">The sequence shown here is derived from an EMBL/GenBank/DDBJ whole genome shotgun (WGS) entry which is preliminary data.</text>
</comment>
<name>A0AAW1KYS7_SAPOF</name>
<evidence type="ECO:0000313" key="3">
    <source>
        <dbReference type="EMBL" id="KAK9726592.1"/>
    </source>
</evidence>
<gene>
    <name evidence="3" type="ORF">RND81_05G225400</name>
</gene>
<dbReference type="InterPro" id="IPR016140">
    <property type="entry name" value="Bifunc_inhib/LTP/seed_store"/>
</dbReference>
<organism evidence="3 4">
    <name type="scientific">Saponaria officinalis</name>
    <name type="common">Common soapwort</name>
    <name type="synonym">Lychnis saponaria</name>
    <dbReference type="NCBI Taxonomy" id="3572"/>
    <lineage>
        <taxon>Eukaryota</taxon>
        <taxon>Viridiplantae</taxon>
        <taxon>Streptophyta</taxon>
        <taxon>Embryophyta</taxon>
        <taxon>Tracheophyta</taxon>
        <taxon>Spermatophyta</taxon>
        <taxon>Magnoliopsida</taxon>
        <taxon>eudicotyledons</taxon>
        <taxon>Gunneridae</taxon>
        <taxon>Pentapetalae</taxon>
        <taxon>Caryophyllales</taxon>
        <taxon>Caryophyllaceae</taxon>
        <taxon>Caryophylleae</taxon>
        <taxon>Saponaria</taxon>
    </lineage>
</organism>
<proteinExistence type="predicted"/>
<dbReference type="Pfam" id="PF14368">
    <property type="entry name" value="LTP_2"/>
    <property type="match status" value="1"/>
</dbReference>
<feature type="chain" id="PRO_5043822360" description="Bifunctional inhibitor/plant lipid transfer protein/seed storage helical domain-containing protein" evidence="1">
    <location>
        <begin position="36"/>
        <end position="125"/>
    </location>
</feature>
<accession>A0AAW1KYS7</accession>
<feature type="signal peptide" evidence="1">
    <location>
        <begin position="1"/>
        <end position="35"/>
    </location>
</feature>
<feature type="domain" description="Bifunctional inhibitor/plant lipid transfer protein/seed storage helical" evidence="2">
    <location>
        <begin position="20"/>
        <end position="106"/>
    </location>
</feature>
<evidence type="ECO:0000313" key="4">
    <source>
        <dbReference type="Proteomes" id="UP001443914"/>
    </source>
</evidence>
<protein>
    <recommendedName>
        <fullName evidence="2">Bifunctional inhibitor/plant lipid transfer protein/seed storage helical domain-containing protein</fullName>
    </recommendedName>
</protein>
<dbReference type="AlphaFoldDB" id="A0AAW1KYS7"/>
<evidence type="ECO:0000259" key="2">
    <source>
        <dbReference type="Pfam" id="PF14368"/>
    </source>
</evidence>
<reference evidence="3" key="1">
    <citation type="submission" date="2024-03" db="EMBL/GenBank/DDBJ databases">
        <title>WGS assembly of Saponaria officinalis var. Norfolk2.</title>
        <authorList>
            <person name="Jenkins J."/>
            <person name="Shu S."/>
            <person name="Grimwood J."/>
            <person name="Barry K."/>
            <person name="Goodstein D."/>
            <person name="Schmutz J."/>
            <person name="Leebens-Mack J."/>
            <person name="Osbourn A."/>
        </authorList>
    </citation>
    <scope>NUCLEOTIDE SEQUENCE [LARGE SCALE GENOMIC DNA]</scope>
    <source>
        <strain evidence="3">JIC</strain>
    </source>
</reference>
<sequence length="125" mass="13346">MPVLNENLCSKNMSMIIMVLAVSVLIFMPITPSSAQDCSATETAINDGCSIVETDEQVQLCCGEINTAIATDKLCLCEVIAAHLIQDPLFDVQSYFDGCAIDTSYQALCFDALAPAPSPSEAYKA</sequence>
<keyword evidence="4" id="KW-1185">Reference proteome</keyword>
<evidence type="ECO:0000256" key="1">
    <source>
        <dbReference type="SAM" id="SignalP"/>
    </source>
</evidence>
<dbReference type="EMBL" id="JBDFQZ010000005">
    <property type="protein sequence ID" value="KAK9726592.1"/>
    <property type="molecule type" value="Genomic_DNA"/>
</dbReference>
<keyword evidence="1" id="KW-0732">Signal</keyword>
<dbReference type="Proteomes" id="UP001443914">
    <property type="component" value="Unassembled WGS sequence"/>
</dbReference>